<dbReference type="InterPro" id="IPR001895">
    <property type="entry name" value="RASGEF_cat_dom"/>
</dbReference>
<dbReference type="SUPFAM" id="SSF48366">
    <property type="entry name" value="Ras GEF"/>
    <property type="match status" value="1"/>
</dbReference>
<protein>
    <recommendedName>
        <fullName evidence="4">Ras-GEF domain-containing protein</fullName>
    </recommendedName>
</protein>
<name>A0ABP9Y0J2_9FUNG</name>
<feature type="region of interest" description="Disordered" evidence="3">
    <location>
        <begin position="450"/>
        <end position="476"/>
    </location>
</feature>
<dbReference type="Gene3D" id="1.10.840.10">
    <property type="entry name" value="Ras guanine-nucleotide exchange factors catalytic domain"/>
    <property type="match status" value="1"/>
</dbReference>
<feature type="compositionally biased region" description="Polar residues" evidence="3">
    <location>
        <begin position="461"/>
        <end position="476"/>
    </location>
</feature>
<dbReference type="InterPro" id="IPR036964">
    <property type="entry name" value="RASGEF_cat_dom_sf"/>
</dbReference>
<dbReference type="Pfam" id="PF00617">
    <property type="entry name" value="RasGEF"/>
    <property type="match status" value="1"/>
</dbReference>
<feature type="region of interest" description="Disordered" evidence="3">
    <location>
        <begin position="563"/>
        <end position="675"/>
    </location>
</feature>
<dbReference type="SMART" id="SM00147">
    <property type="entry name" value="RasGEF"/>
    <property type="match status" value="1"/>
</dbReference>
<evidence type="ECO:0000259" key="4">
    <source>
        <dbReference type="PROSITE" id="PS50009"/>
    </source>
</evidence>
<evidence type="ECO:0000256" key="3">
    <source>
        <dbReference type="SAM" id="MobiDB-lite"/>
    </source>
</evidence>
<feature type="compositionally biased region" description="Polar residues" evidence="3">
    <location>
        <begin position="619"/>
        <end position="638"/>
    </location>
</feature>
<reference evidence="5 6" key="1">
    <citation type="submission" date="2024-04" db="EMBL/GenBank/DDBJ databases">
        <title>genome sequences of Mucor flavus KT1a and Helicostylum pulchrum KT1b strains isolation_sourced from the surface of a dry-aged beef.</title>
        <authorList>
            <person name="Toyotome T."/>
            <person name="Hosono M."/>
            <person name="Torimaru M."/>
            <person name="Fukuda K."/>
            <person name="Mikami N."/>
        </authorList>
    </citation>
    <scope>NUCLEOTIDE SEQUENCE [LARGE SCALE GENOMIC DNA]</scope>
    <source>
        <strain evidence="5 6">KT1b</strain>
    </source>
</reference>
<dbReference type="InterPro" id="IPR023578">
    <property type="entry name" value="Ras_GEF_dom_sf"/>
</dbReference>
<gene>
    <name evidence="5" type="ORF">HPULCUR_005485</name>
</gene>
<dbReference type="EMBL" id="BAABUJ010000014">
    <property type="protein sequence ID" value="GAA5800063.1"/>
    <property type="molecule type" value="Genomic_DNA"/>
</dbReference>
<dbReference type="Proteomes" id="UP001476247">
    <property type="component" value="Unassembled WGS sequence"/>
</dbReference>
<feature type="compositionally biased region" description="Acidic residues" evidence="3">
    <location>
        <begin position="584"/>
        <end position="593"/>
    </location>
</feature>
<dbReference type="PROSITE" id="PS50009">
    <property type="entry name" value="RASGEF_CAT"/>
    <property type="match status" value="1"/>
</dbReference>
<organism evidence="5 6">
    <name type="scientific">Helicostylum pulchrum</name>
    <dbReference type="NCBI Taxonomy" id="562976"/>
    <lineage>
        <taxon>Eukaryota</taxon>
        <taxon>Fungi</taxon>
        <taxon>Fungi incertae sedis</taxon>
        <taxon>Mucoromycota</taxon>
        <taxon>Mucoromycotina</taxon>
        <taxon>Mucoromycetes</taxon>
        <taxon>Mucorales</taxon>
        <taxon>Mucorineae</taxon>
        <taxon>Mucoraceae</taxon>
        <taxon>Helicostylum</taxon>
    </lineage>
</organism>
<dbReference type="PANTHER" id="PTHR23113">
    <property type="entry name" value="GUANINE NUCLEOTIDE EXCHANGE FACTOR"/>
    <property type="match status" value="1"/>
</dbReference>
<feature type="compositionally biased region" description="Basic and acidic residues" evidence="3">
    <location>
        <begin position="574"/>
        <end position="583"/>
    </location>
</feature>
<feature type="region of interest" description="Disordered" evidence="3">
    <location>
        <begin position="697"/>
        <end position="717"/>
    </location>
</feature>
<comment type="caution">
    <text evidence="5">The sequence shown here is derived from an EMBL/GenBank/DDBJ whole genome shotgun (WGS) entry which is preliminary data.</text>
</comment>
<feature type="compositionally biased region" description="Basic and acidic residues" evidence="3">
    <location>
        <begin position="639"/>
        <end position="664"/>
    </location>
</feature>
<evidence type="ECO:0000313" key="5">
    <source>
        <dbReference type="EMBL" id="GAA5800063.1"/>
    </source>
</evidence>
<evidence type="ECO:0000256" key="2">
    <source>
        <dbReference type="PROSITE-ProRule" id="PRU00168"/>
    </source>
</evidence>
<evidence type="ECO:0000313" key="6">
    <source>
        <dbReference type="Proteomes" id="UP001476247"/>
    </source>
</evidence>
<dbReference type="PANTHER" id="PTHR23113:SF368">
    <property type="entry name" value="CELL DIVISION CONTROL PROTEIN 25"/>
    <property type="match status" value="1"/>
</dbReference>
<sequence>MNSQHEIVPIKSYNRLPLIPLSPLTQTSIEYAKALAQTTKSLSETSASDSSSSNIISLLNKDLCKERENLDRLTKDIQNVQSQFLPDLNSYEIAREIAHINCSLFRLVVLDQTWISSFDKRSNIVPLLDFHRYLSHSFAHQVIYSVEQEQEDGQKKAKKRKSLNNCNNMITQLIQIAYILLHVYRDFSGCTAILTCLQMPEVRRLETLWSQCPSKLLTTYKELAVILSPSNNYEAYHHHIWLHTARFLNASALKSQMIAVPFMHAHLTIIRNLIHTHSAVISPNKQTALVLSEAGKKSFVSVIHVLEFCQQHLKIDPVELEPPANNKRLSTSKRSSTGLKLSVSACTELDKLHSNPSLYHWLVSRAYLNRSQLHHESLQVEPLAVGEIELEPEEEYDLYWYFFRHHHHHHETEEDPDQNQPLVVEVQKILPTEIDVCQNIVDDLVIVAPDSSSSTKDDNQHVSSSVPKSLDTTIQNTDESVIEDDDNETDIIIEEEPNTMTDLVIVDRPTTSTECVTKRKSTMDNLVETVNKPVTKPCLSPTAPEFIPKNYASTDDGIIIVTELSKSEEDEDEWKGYPIRERTMEEEDDDDDEIWKGYPNKEDDEEEEEVWKGYPVPPQQQNSPRTIDLSTPSTPQEEQTNKNRFSTEEWKGYQKTSEEQEDTSKTNVNKDYPISWDTNYNQLHAIGKAAARKMQYSLSNTDNRKRLPSSFTPSAST</sequence>
<evidence type="ECO:0000256" key="1">
    <source>
        <dbReference type="ARBA" id="ARBA00022658"/>
    </source>
</evidence>
<dbReference type="InterPro" id="IPR008937">
    <property type="entry name" value="Ras-like_GEF"/>
</dbReference>
<proteinExistence type="predicted"/>
<keyword evidence="1 2" id="KW-0344">Guanine-nucleotide releasing factor</keyword>
<accession>A0ABP9Y0J2</accession>
<keyword evidence="6" id="KW-1185">Reference proteome</keyword>
<feature type="domain" description="Ras-GEF" evidence="4">
    <location>
        <begin position="89"/>
        <end position="342"/>
    </location>
</feature>